<name>A0A9P0D9P7_9CUCU</name>
<dbReference type="PANTHER" id="PTHR45749:SF28">
    <property type="entry name" value="ZINC FINGER MYM-TYPE PROTEIN 1-LIKE-RELATED"/>
    <property type="match status" value="1"/>
</dbReference>
<evidence type="ECO:0000313" key="1">
    <source>
        <dbReference type="EMBL" id="CAH1114236.1"/>
    </source>
</evidence>
<evidence type="ECO:0008006" key="3">
    <source>
        <dbReference type="Google" id="ProtNLM"/>
    </source>
</evidence>
<dbReference type="SUPFAM" id="SSF53098">
    <property type="entry name" value="Ribonuclease H-like"/>
    <property type="match status" value="1"/>
</dbReference>
<evidence type="ECO:0000313" key="2">
    <source>
        <dbReference type="Proteomes" id="UP001153636"/>
    </source>
</evidence>
<dbReference type="AlphaFoldDB" id="A0A9P0D9P7"/>
<dbReference type="EMBL" id="OV651820">
    <property type="protein sequence ID" value="CAH1114236.1"/>
    <property type="molecule type" value="Genomic_DNA"/>
</dbReference>
<organism evidence="1 2">
    <name type="scientific">Psylliodes chrysocephalus</name>
    <dbReference type="NCBI Taxonomy" id="3402493"/>
    <lineage>
        <taxon>Eukaryota</taxon>
        <taxon>Metazoa</taxon>
        <taxon>Ecdysozoa</taxon>
        <taxon>Arthropoda</taxon>
        <taxon>Hexapoda</taxon>
        <taxon>Insecta</taxon>
        <taxon>Pterygota</taxon>
        <taxon>Neoptera</taxon>
        <taxon>Endopterygota</taxon>
        <taxon>Coleoptera</taxon>
        <taxon>Polyphaga</taxon>
        <taxon>Cucujiformia</taxon>
        <taxon>Chrysomeloidea</taxon>
        <taxon>Chrysomelidae</taxon>
        <taxon>Galerucinae</taxon>
        <taxon>Alticini</taxon>
        <taxon>Psylliodes</taxon>
    </lineage>
</organism>
<gene>
    <name evidence="1" type="ORF">PSYICH_LOCUS14382</name>
</gene>
<reference evidence="1" key="1">
    <citation type="submission" date="2022-01" db="EMBL/GenBank/DDBJ databases">
        <authorList>
            <person name="King R."/>
        </authorList>
    </citation>
    <scope>NUCLEOTIDE SEQUENCE</scope>
</reference>
<proteinExistence type="predicted"/>
<dbReference type="Proteomes" id="UP001153636">
    <property type="component" value="Chromosome 8"/>
</dbReference>
<dbReference type="PANTHER" id="PTHR45749">
    <property type="match status" value="1"/>
</dbReference>
<protein>
    <recommendedName>
        <fullName evidence="3">DUF4371 domain-containing protein</fullName>
    </recommendedName>
</protein>
<sequence>MQMVLIIRYVRDGRIYERFSSFLRPMDHTADGLSAAILEVLSELGIDKVPEKLIAQSYDGDSVMSGIVGGVQATISNIYANAQYIHCYAHQLNLIIEKCCSIDKAVRVFFANLSAFSAYFSRSTKRTIILDRVVKKRLPRSAPTRWNFTSKCQYYLCL</sequence>
<accession>A0A9P0D9P7</accession>
<keyword evidence="2" id="KW-1185">Reference proteome</keyword>
<dbReference type="InterPro" id="IPR012337">
    <property type="entry name" value="RNaseH-like_sf"/>
</dbReference>
<dbReference type="OrthoDB" id="6617004at2759"/>